<sequence length="251" mass="26503">MGPEAQAPHGAAGSATAVLERLLARVRGLLDEVFAGPEAVAAEVVRRRRAVVAAGGAFRAADLAGLKPVIAEQLAAQPTADGLGFLAAPGLLPDRERHIEWWQRGGSGLVPLRLNLDPTTVDVYDYFEMEWYVAARDHGRRAVFGPYVDYSAADSYICTFTVPVADTAFLGVAGTDLRMGDLESRLLGLLRGAGHDAVLVGPERRVVAANSPRWLVGSRLPGMPQPGDGVFLAAGDVGLDSGWVLALAARE</sequence>
<name>A0A345T317_9ACTN</name>
<dbReference type="CDD" id="cd12913">
    <property type="entry name" value="PDC1_MCP_like"/>
    <property type="match status" value="1"/>
</dbReference>
<keyword evidence="2" id="KW-1185">Reference proteome</keyword>
<dbReference type="RefSeq" id="WP_114914582.1">
    <property type="nucleotide sequence ID" value="NZ_CP031264.1"/>
</dbReference>
<dbReference type="Proteomes" id="UP000249340">
    <property type="component" value="Chromosome"/>
</dbReference>
<proteinExistence type="predicted"/>
<evidence type="ECO:0008006" key="3">
    <source>
        <dbReference type="Google" id="ProtNLM"/>
    </source>
</evidence>
<organism evidence="1 2">
    <name type="scientific">Peterkaempfera bronchialis</name>
    <dbReference type="NCBI Taxonomy" id="2126346"/>
    <lineage>
        <taxon>Bacteria</taxon>
        <taxon>Bacillati</taxon>
        <taxon>Actinomycetota</taxon>
        <taxon>Actinomycetes</taxon>
        <taxon>Kitasatosporales</taxon>
        <taxon>Streptomycetaceae</taxon>
        <taxon>Peterkaempfera</taxon>
    </lineage>
</organism>
<dbReference type="EMBL" id="CP031264">
    <property type="protein sequence ID" value="AXI80372.1"/>
    <property type="molecule type" value="Genomic_DNA"/>
</dbReference>
<dbReference type="Gene3D" id="3.30.450.20">
    <property type="entry name" value="PAS domain"/>
    <property type="match status" value="1"/>
</dbReference>
<dbReference type="OrthoDB" id="8687362at2"/>
<gene>
    <name evidence="1" type="ORF">C7M71_026215</name>
</gene>
<evidence type="ECO:0000313" key="2">
    <source>
        <dbReference type="Proteomes" id="UP000249340"/>
    </source>
</evidence>
<evidence type="ECO:0000313" key="1">
    <source>
        <dbReference type="EMBL" id="AXI80372.1"/>
    </source>
</evidence>
<dbReference type="Pfam" id="PF22673">
    <property type="entry name" value="MCP-like_PDC_1"/>
    <property type="match status" value="1"/>
</dbReference>
<protein>
    <recommendedName>
        <fullName evidence="3">Cache domain-containing protein</fullName>
    </recommendedName>
</protein>
<accession>A0A345T317</accession>
<dbReference type="KEGG" id="stri:C7M71_026215"/>
<reference evidence="2" key="1">
    <citation type="submission" date="2018-07" db="EMBL/GenBank/DDBJ databases">
        <title>Streptacidiphilus bronchialis DSM 106435 chromosome.</title>
        <authorList>
            <person name="Batra D."/>
            <person name="Gulvik C.A."/>
        </authorList>
    </citation>
    <scope>NUCLEOTIDE SEQUENCE [LARGE SCALE GENOMIC DNA]</scope>
    <source>
        <strain evidence="2">DSM 106435</strain>
    </source>
</reference>
<dbReference type="AlphaFoldDB" id="A0A345T317"/>